<dbReference type="CDD" id="cd00090">
    <property type="entry name" value="HTH_ARSR"/>
    <property type="match status" value="1"/>
</dbReference>
<dbReference type="SUPFAM" id="SSF46785">
    <property type="entry name" value="Winged helix' DNA-binding domain"/>
    <property type="match status" value="1"/>
</dbReference>
<dbReference type="GO" id="GO:0006950">
    <property type="term" value="P:response to stress"/>
    <property type="evidence" value="ECO:0007669"/>
    <property type="project" value="TreeGrafter"/>
</dbReference>
<organism evidence="2 3">
    <name type="scientific">Nocardia tenerifensis</name>
    <dbReference type="NCBI Taxonomy" id="228006"/>
    <lineage>
        <taxon>Bacteria</taxon>
        <taxon>Bacillati</taxon>
        <taxon>Actinomycetota</taxon>
        <taxon>Actinomycetes</taxon>
        <taxon>Mycobacteriales</taxon>
        <taxon>Nocardiaceae</taxon>
        <taxon>Nocardia</taxon>
    </lineage>
</organism>
<dbReference type="Proteomes" id="UP000247569">
    <property type="component" value="Unassembled WGS sequence"/>
</dbReference>
<dbReference type="InterPro" id="IPR039422">
    <property type="entry name" value="MarR/SlyA-like"/>
</dbReference>
<proteinExistence type="predicted"/>
<reference evidence="2 3" key="1">
    <citation type="submission" date="2018-05" db="EMBL/GenBank/DDBJ databases">
        <title>Genomic Encyclopedia of Type Strains, Phase IV (KMG-IV): sequencing the most valuable type-strain genomes for metagenomic binning, comparative biology and taxonomic classification.</title>
        <authorList>
            <person name="Goeker M."/>
        </authorList>
    </citation>
    <scope>NUCLEOTIDE SEQUENCE [LARGE SCALE GENOMIC DNA]</scope>
    <source>
        <strain evidence="2 3">DSM 44704</strain>
    </source>
</reference>
<name>A0A318JN53_9NOCA</name>
<dbReference type="Pfam" id="PF12802">
    <property type="entry name" value="MarR_2"/>
    <property type="match status" value="1"/>
</dbReference>
<evidence type="ECO:0000313" key="2">
    <source>
        <dbReference type="EMBL" id="PXX54755.1"/>
    </source>
</evidence>
<dbReference type="PRINTS" id="PR00598">
    <property type="entry name" value="HTHMARR"/>
</dbReference>
<dbReference type="SMART" id="SM00347">
    <property type="entry name" value="HTH_MARR"/>
    <property type="match status" value="1"/>
</dbReference>
<dbReference type="Gene3D" id="1.10.10.10">
    <property type="entry name" value="Winged helix-like DNA-binding domain superfamily/Winged helix DNA-binding domain"/>
    <property type="match status" value="1"/>
</dbReference>
<dbReference type="InterPro" id="IPR011991">
    <property type="entry name" value="ArsR-like_HTH"/>
</dbReference>
<feature type="domain" description="HTH marR-type" evidence="1">
    <location>
        <begin position="15"/>
        <end position="146"/>
    </location>
</feature>
<dbReference type="InterPro" id="IPR000835">
    <property type="entry name" value="HTH_MarR-typ"/>
</dbReference>
<dbReference type="PROSITE" id="PS50995">
    <property type="entry name" value="HTH_MARR_2"/>
    <property type="match status" value="1"/>
</dbReference>
<evidence type="ECO:0000259" key="1">
    <source>
        <dbReference type="PROSITE" id="PS50995"/>
    </source>
</evidence>
<gene>
    <name evidence="2" type="ORF">DFR70_12349</name>
</gene>
<dbReference type="OrthoDB" id="3693638at2"/>
<dbReference type="PANTHER" id="PTHR33164">
    <property type="entry name" value="TRANSCRIPTIONAL REGULATOR, MARR FAMILY"/>
    <property type="match status" value="1"/>
</dbReference>
<dbReference type="RefSeq" id="WP_051187940.1">
    <property type="nucleotide sequence ID" value="NZ_QJKF01000023.1"/>
</dbReference>
<protein>
    <submittedName>
        <fullName evidence="2">MarR family transcriptional regulator</fullName>
    </submittedName>
</protein>
<dbReference type="AlphaFoldDB" id="A0A318JN53"/>
<comment type="caution">
    <text evidence="2">The sequence shown here is derived from an EMBL/GenBank/DDBJ whole genome shotgun (WGS) entry which is preliminary data.</text>
</comment>
<dbReference type="EMBL" id="QJKF01000023">
    <property type="protein sequence ID" value="PXX54755.1"/>
    <property type="molecule type" value="Genomic_DNA"/>
</dbReference>
<dbReference type="InterPro" id="IPR036388">
    <property type="entry name" value="WH-like_DNA-bd_sf"/>
</dbReference>
<dbReference type="InterPro" id="IPR036390">
    <property type="entry name" value="WH_DNA-bd_sf"/>
</dbReference>
<dbReference type="GO" id="GO:0003700">
    <property type="term" value="F:DNA-binding transcription factor activity"/>
    <property type="evidence" value="ECO:0007669"/>
    <property type="project" value="InterPro"/>
</dbReference>
<sequence>MPVDENDHSPVLDWPDGVENALAHLTCVLVARRTRTTPERVTWQQYDVLEMLRLRGPMTPSALSAALSVSRPTMSKALRVLKDQDLVTQAALGADRREQTTSLTATGREFLDRAAECRRDNARIAESVLTPDEQAVFAALCGRVAEAIHAAGQPAPIPS</sequence>
<evidence type="ECO:0000313" key="3">
    <source>
        <dbReference type="Proteomes" id="UP000247569"/>
    </source>
</evidence>
<dbReference type="PANTHER" id="PTHR33164:SF101">
    <property type="entry name" value="TRANSCRIPTIONAL REPRESSOR MPRA"/>
    <property type="match status" value="1"/>
</dbReference>
<keyword evidence="3" id="KW-1185">Reference proteome</keyword>
<accession>A0A318JN53</accession>